<dbReference type="InterPro" id="IPR000719">
    <property type="entry name" value="Prot_kinase_dom"/>
</dbReference>
<evidence type="ECO:0000313" key="10">
    <source>
        <dbReference type="EMBL" id="GLI62400.1"/>
    </source>
</evidence>
<feature type="compositionally biased region" description="Gly residues" evidence="7">
    <location>
        <begin position="1078"/>
        <end position="1110"/>
    </location>
</feature>
<dbReference type="Proteomes" id="UP001165090">
    <property type="component" value="Unassembled WGS sequence"/>
</dbReference>
<reference evidence="10 11" key="1">
    <citation type="journal article" date="2023" name="IScience">
        <title>Expanded male sex-determining region conserved during the evolution of homothallism in the green alga Volvox.</title>
        <authorList>
            <person name="Yamamoto K."/>
            <person name="Matsuzaki R."/>
            <person name="Mahakham W."/>
            <person name="Heman W."/>
            <person name="Sekimoto H."/>
            <person name="Kawachi M."/>
            <person name="Minakuchi Y."/>
            <person name="Toyoda A."/>
            <person name="Nozaki H."/>
        </authorList>
    </citation>
    <scope>NUCLEOTIDE SEQUENCE [LARGE SCALE GENOMIC DNA]</scope>
    <source>
        <strain evidence="10 11">NIES-4468</strain>
    </source>
</reference>
<dbReference type="InterPro" id="IPR001245">
    <property type="entry name" value="Ser-Thr/Tyr_kinase_cat_dom"/>
</dbReference>
<gene>
    <name evidence="10" type="ORF">VaNZ11_005017</name>
</gene>
<evidence type="ECO:0000256" key="3">
    <source>
        <dbReference type="ARBA" id="ARBA00022741"/>
    </source>
</evidence>
<evidence type="ECO:0000259" key="9">
    <source>
        <dbReference type="PROSITE" id="PS50011"/>
    </source>
</evidence>
<evidence type="ECO:0000256" key="6">
    <source>
        <dbReference type="PROSITE-ProRule" id="PRU10141"/>
    </source>
</evidence>
<keyword evidence="8" id="KW-0472">Membrane</keyword>
<dbReference type="InterPro" id="IPR008271">
    <property type="entry name" value="Ser/Thr_kinase_AS"/>
</dbReference>
<feature type="domain" description="Protein kinase" evidence="9">
    <location>
        <begin position="979"/>
        <end position="1424"/>
    </location>
</feature>
<evidence type="ECO:0000256" key="1">
    <source>
        <dbReference type="ARBA" id="ARBA00022527"/>
    </source>
</evidence>
<keyword evidence="3 6" id="KW-0547">Nucleotide-binding</keyword>
<feature type="region of interest" description="Disordered" evidence="7">
    <location>
        <begin position="1076"/>
        <end position="1133"/>
    </location>
</feature>
<evidence type="ECO:0000256" key="8">
    <source>
        <dbReference type="SAM" id="Phobius"/>
    </source>
</evidence>
<evidence type="ECO:0000256" key="4">
    <source>
        <dbReference type="ARBA" id="ARBA00022777"/>
    </source>
</evidence>
<dbReference type="Pfam" id="PF07714">
    <property type="entry name" value="PK_Tyr_Ser-Thr"/>
    <property type="match status" value="2"/>
</dbReference>
<dbReference type="Gene3D" id="3.30.200.20">
    <property type="entry name" value="Phosphorylase Kinase, domain 1"/>
    <property type="match status" value="1"/>
</dbReference>
<comment type="caution">
    <text evidence="10">The sequence shown here is derived from an EMBL/GenBank/DDBJ whole genome shotgun (WGS) entry which is preliminary data.</text>
</comment>
<evidence type="ECO:0000256" key="5">
    <source>
        <dbReference type="ARBA" id="ARBA00022840"/>
    </source>
</evidence>
<evidence type="ECO:0000256" key="7">
    <source>
        <dbReference type="SAM" id="MobiDB-lite"/>
    </source>
</evidence>
<dbReference type="PANTHER" id="PTHR44329:SF214">
    <property type="entry name" value="PROTEIN KINASE DOMAIN-CONTAINING PROTEIN"/>
    <property type="match status" value="1"/>
</dbReference>
<keyword evidence="8" id="KW-1133">Transmembrane helix</keyword>
<sequence length="1609" mass="168522">MNRETMKGIDDEDPRRGKAWSFLVKSLSGSTRIGLSVLLVLLPQLVVATFAQSQVEVSVASTVELRAALLSGATMVAVTANLNFNESNWPGPVLITKQVTIYSSYRFKLDFCGSKGAPARPLINVTAPGSLLLQKVFLRNFLPSTPQNLSGLGPVPALLSSGGTITFRLTVFHFLPTVMWAFNPLLTDSFWAREGQNALRSVYTGEGLQLKRPALYLIKFSSLDQPTGRYFMDTCYSPMDLNSCYADDGEDTTLVYCLYTFADSFRNPAVRHIRIFHDIGLDRVAYSISRPIIVSQPKSFSACAGSYPSINMENLAGAVMIRNAIDFTGLHFKGSLSTNYTAWPPDWPLLPSLFDVSGSGVLSIKDSTVEVPDLAGMVKKLRALPGCCSADPTRPSLQPQMKAWPQEVDLEHAAALAALPVPSVNSNSSESGSSTFTATTSSCGIIYDAWRPDDSADLPNVTIQQWVFEQNAWRQYSAGALNTYDVLNSPSAAAWRFDGVVVQQAENANNRALCFGGALEQGTVMRSGVTVVTNEVQLRQALVGGARYVQVVSDIKFTAQVWPSGDSALVNNAGIIEIRGCHPQFSQRFTLDLSDLTAVVRTRGRLIFQGDLRFVNVGWTTVSRDQLLAVASGTSEVSPLGAFTLAANGLGSVECEGVIIDGVYDPTAFRYEDLLAVLHLNHMTAEVRARNASLRGDRGITLGFWNMSQMSPQGYWYFTNTQINWAPMTTLPPAATAAAGATTRGGGGGAPVYIVVPCVVVGVLVLAAVLLGVVLIWRRVQCRRRGRVELTAHALAAAAAALVGNSSGRGGRWPLQEEDSKKKSAVVFSNSMAEALAQAQSSGGDGTDSEAAAALAAVLQAANKIITSNGNSNCSASGTRTELSGMAVAAALAAIGKGLSDRGSAFNGGAAAGAAATSTTAGGGGDQQEREQGLAGLRVNVADSRSKGPWGDINAAKREMMAGRHLPNTSGTTSALDDLELQAVLGEGSYGRVYRALWRGTMVAAKVILLPAHMTGRERHERMAVMEAAISSSLSHPNIVQTYTYGVERVDGAKARRMRLAGSQCNSALPEASTGIVSAGGGRGGAGRRGGGGGLDGGGGGGGGGTGGRRGTAAGSMAPREGSGGGGGDGKDQDDDVMGWEICLVQEYCDLGSLRDKLNACAFFRTTLAAAVAPPLSVIAAVTPTSPTSVILEETERESKEKRGSGREPSTEVMQVAATAAAAAAAATSSSSCIGQCDSLGSSSLPQPPPPPMLVDLAAVLDTAIDVARAVAHLHREGIVHADLKPRNVLLKGSTTDPRGFVAKVADFGLSMRLDPSETHVSNAFHGTLAYMAPETLLHGHVSRASDVYGFGILLYELYTADVAFRGVPKALIGHAITKENLRPVFPATLGAPFEYQLLACRCWESNPEIRPEFDFILDSLKRMRVRLCATAPDGSSFGPMGRLATGLSLGSHGAPTGARLWGLPVLPQVLSQQGGPFHTGPHGNPGAHPLLRAVAGGFTDERTLSSSYSITMSSIGGFTGLHNTTAATPAAVAAAATAVANAAATAAAAAIVGFGPAKGCTTSPLGSRTGEGSYVASRTVTSPACLDVRAEVGEVEEGEEAAAAVHSL</sequence>
<keyword evidence="2" id="KW-0808">Transferase</keyword>
<evidence type="ECO:0000256" key="2">
    <source>
        <dbReference type="ARBA" id="ARBA00022679"/>
    </source>
</evidence>
<keyword evidence="5 6" id="KW-0067">ATP-binding</keyword>
<protein>
    <recommendedName>
        <fullName evidence="9">Protein kinase domain-containing protein</fullName>
    </recommendedName>
</protein>
<accession>A0ABQ5RXQ2</accession>
<dbReference type="PROSITE" id="PS00108">
    <property type="entry name" value="PROTEIN_KINASE_ST"/>
    <property type="match status" value="1"/>
</dbReference>
<dbReference type="PANTHER" id="PTHR44329">
    <property type="entry name" value="SERINE/THREONINE-PROTEIN KINASE TNNI3K-RELATED"/>
    <property type="match status" value="1"/>
</dbReference>
<feature type="compositionally biased region" description="Basic and acidic residues" evidence="7">
    <location>
        <begin position="1197"/>
        <end position="1210"/>
    </location>
</feature>
<dbReference type="SMART" id="SM00220">
    <property type="entry name" value="S_TKc"/>
    <property type="match status" value="1"/>
</dbReference>
<keyword evidence="11" id="KW-1185">Reference proteome</keyword>
<keyword evidence="1" id="KW-0723">Serine/threonine-protein kinase</keyword>
<keyword evidence="4" id="KW-0418">Kinase</keyword>
<dbReference type="InterPro" id="IPR051681">
    <property type="entry name" value="Ser/Thr_Kinases-Pseudokinases"/>
</dbReference>
<evidence type="ECO:0000313" key="11">
    <source>
        <dbReference type="Proteomes" id="UP001165090"/>
    </source>
</evidence>
<dbReference type="InterPro" id="IPR017441">
    <property type="entry name" value="Protein_kinase_ATP_BS"/>
</dbReference>
<proteinExistence type="predicted"/>
<dbReference type="InterPro" id="IPR011009">
    <property type="entry name" value="Kinase-like_dom_sf"/>
</dbReference>
<dbReference type="EMBL" id="BSDZ01000013">
    <property type="protein sequence ID" value="GLI62400.1"/>
    <property type="molecule type" value="Genomic_DNA"/>
</dbReference>
<feature type="binding site" evidence="6">
    <location>
        <position position="1006"/>
    </location>
    <ligand>
        <name>ATP</name>
        <dbReference type="ChEBI" id="CHEBI:30616"/>
    </ligand>
</feature>
<dbReference type="SUPFAM" id="SSF56112">
    <property type="entry name" value="Protein kinase-like (PK-like)"/>
    <property type="match status" value="1"/>
</dbReference>
<dbReference type="PROSITE" id="PS50011">
    <property type="entry name" value="PROTEIN_KINASE_DOM"/>
    <property type="match status" value="1"/>
</dbReference>
<dbReference type="Gene3D" id="1.10.510.10">
    <property type="entry name" value="Transferase(Phosphotransferase) domain 1"/>
    <property type="match status" value="1"/>
</dbReference>
<dbReference type="PROSITE" id="PS00107">
    <property type="entry name" value="PROTEIN_KINASE_ATP"/>
    <property type="match status" value="1"/>
</dbReference>
<name>A0ABQ5RXQ2_9CHLO</name>
<organism evidence="10 11">
    <name type="scientific">Volvox africanus</name>
    <dbReference type="NCBI Taxonomy" id="51714"/>
    <lineage>
        <taxon>Eukaryota</taxon>
        <taxon>Viridiplantae</taxon>
        <taxon>Chlorophyta</taxon>
        <taxon>core chlorophytes</taxon>
        <taxon>Chlorophyceae</taxon>
        <taxon>CS clade</taxon>
        <taxon>Chlamydomonadales</taxon>
        <taxon>Volvocaceae</taxon>
        <taxon>Volvox</taxon>
    </lineage>
</organism>
<feature type="region of interest" description="Disordered" evidence="7">
    <location>
        <begin position="1193"/>
        <end position="1214"/>
    </location>
</feature>
<feature type="transmembrane region" description="Helical" evidence="8">
    <location>
        <begin position="752"/>
        <end position="777"/>
    </location>
</feature>
<keyword evidence="8" id="KW-0812">Transmembrane</keyword>